<dbReference type="AlphaFoldDB" id="A0A1Q9ECM6"/>
<sequence>MTMMSLKPYTASPAPEGGSHLQVFDILMYTDAEGEKYDLRQTPFKARVDLLAKVLVPKDRWLEVVPGVSMSTAGEVQKRLEGAIEARMEGLVIKDTASKYFFNARKRGWYKIKPERPACTRNWTSQDVHRSRGQLCPVVGAYFGDSAKRRGGAGFLLAAKRHNSGPEDGMQQTHQRPGRVMRVKFLVVTSSVREDIILNLWRRKKDAAVEYHLQEEYDHDEEESLRQRRQRQQEEVPGGRPLDFDLGLSKDHVVGDRAPGRRRLRRYVAVQVTVQVPTPPAVPRKGRVSEMTQSLSRLARRLPVTKGINPPPPAASKRPFRQPPPAPARHSQLQKGWTDEGQKHMCQNELPSKVLTLQVSWKWKWWSRLRIYIPDHVRRWASNSITVVQRRIEEGEVVMEEAAAKLRQGLPLLPGQNLKAMHAKMAECVAERTRLLKTYRMWRSKGGGAEFVPYHKLHWVARKFARLTKQERAWLHVSKGGRMKRGPPCPRNCEEWVTCNGDVACPLYQEAAIEFGEGSEEFCRFLLKKGPFHPNSRFATMNVFCREYPQGEIPDTVPLPPLATRVRKNVCGRKDLHCGCMGGRRCERLRNLKEGELELERRKDLRPGFIGPVDQPEMQ</sequence>
<gene>
    <name evidence="3" type="primary">lig4</name>
    <name evidence="3" type="ORF">AK812_SmicGene11639</name>
</gene>
<dbReference type="InterPro" id="IPR012310">
    <property type="entry name" value="DNA_ligase_ATP-dep_cent"/>
</dbReference>
<dbReference type="Gene3D" id="3.30.470.30">
    <property type="entry name" value="DNA ligase/mRNA capping enzyme"/>
    <property type="match status" value="1"/>
</dbReference>
<protein>
    <submittedName>
        <fullName evidence="3">DNA ligase 4</fullName>
    </submittedName>
</protein>
<accession>A0A1Q9ECM6</accession>
<dbReference type="EMBL" id="LSRX01000192">
    <property type="protein sequence ID" value="OLQ05190.1"/>
    <property type="molecule type" value="Genomic_DNA"/>
</dbReference>
<organism evidence="3 4">
    <name type="scientific">Symbiodinium microadriaticum</name>
    <name type="common">Dinoflagellate</name>
    <name type="synonym">Zooxanthella microadriatica</name>
    <dbReference type="NCBI Taxonomy" id="2951"/>
    <lineage>
        <taxon>Eukaryota</taxon>
        <taxon>Sar</taxon>
        <taxon>Alveolata</taxon>
        <taxon>Dinophyceae</taxon>
        <taxon>Suessiales</taxon>
        <taxon>Symbiodiniaceae</taxon>
        <taxon>Symbiodinium</taxon>
    </lineage>
</organism>
<feature type="region of interest" description="Disordered" evidence="1">
    <location>
        <begin position="303"/>
        <end position="340"/>
    </location>
</feature>
<dbReference type="GO" id="GO:0003910">
    <property type="term" value="F:DNA ligase (ATP) activity"/>
    <property type="evidence" value="ECO:0007669"/>
    <property type="project" value="InterPro"/>
</dbReference>
<dbReference type="GO" id="GO:0003677">
    <property type="term" value="F:DNA binding"/>
    <property type="evidence" value="ECO:0007669"/>
    <property type="project" value="InterPro"/>
</dbReference>
<proteinExistence type="predicted"/>
<dbReference type="OrthoDB" id="421883at2759"/>
<dbReference type="PANTHER" id="PTHR45997">
    <property type="entry name" value="DNA LIGASE 4"/>
    <property type="match status" value="1"/>
</dbReference>
<feature type="domain" description="ATP-dependent DNA ligase family profile" evidence="2">
    <location>
        <begin position="23"/>
        <end position="161"/>
    </location>
</feature>
<dbReference type="GO" id="GO:0006297">
    <property type="term" value="P:nucleotide-excision repair, DNA gap filling"/>
    <property type="evidence" value="ECO:0007669"/>
    <property type="project" value="TreeGrafter"/>
</dbReference>
<reference evidence="3 4" key="1">
    <citation type="submission" date="2016-02" db="EMBL/GenBank/DDBJ databases">
        <title>Genome analysis of coral dinoflagellate symbionts highlights evolutionary adaptations to a symbiotic lifestyle.</title>
        <authorList>
            <person name="Aranda M."/>
            <person name="Li Y."/>
            <person name="Liew Y.J."/>
            <person name="Baumgarten S."/>
            <person name="Simakov O."/>
            <person name="Wilson M."/>
            <person name="Piel J."/>
            <person name="Ashoor H."/>
            <person name="Bougouffa S."/>
            <person name="Bajic V.B."/>
            <person name="Ryu T."/>
            <person name="Ravasi T."/>
            <person name="Bayer T."/>
            <person name="Micklem G."/>
            <person name="Kim H."/>
            <person name="Bhak J."/>
            <person name="Lajeunesse T.C."/>
            <person name="Voolstra C.R."/>
        </authorList>
    </citation>
    <scope>NUCLEOTIDE SEQUENCE [LARGE SCALE GENOMIC DNA]</scope>
    <source>
        <strain evidence="3 4">CCMP2467</strain>
    </source>
</reference>
<dbReference type="GO" id="GO:0005524">
    <property type="term" value="F:ATP binding"/>
    <property type="evidence" value="ECO:0007669"/>
    <property type="project" value="InterPro"/>
</dbReference>
<evidence type="ECO:0000256" key="1">
    <source>
        <dbReference type="SAM" id="MobiDB-lite"/>
    </source>
</evidence>
<keyword evidence="3" id="KW-0436">Ligase</keyword>
<dbReference type="PROSITE" id="PS50160">
    <property type="entry name" value="DNA_LIGASE_A3"/>
    <property type="match status" value="1"/>
</dbReference>
<dbReference type="PANTHER" id="PTHR45997:SF1">
    <property type="entry name" value="DNA LIGASE 4"/>
    <property type="match status" value="1"/>
</dbReference>
<evidence type="ECO:0000313" key="4">
    <source>
        <dbReference type="Proteomes" id="UP000186817"/>
    </source>
</evidence>
<dbReference type="GO" id="GO:0006303">
    <property type="term" value="P:double-strand break repair via nonhomologous end joining"/>
    <property type="evidence" value="ECO:0007669"/>
    <property type="project" value="TreeGrafter"/>
</dbReference>
<dbReference type="InterPro" id="IPR029710">
    <property type="entry name" value="LIG4"/>
</dbReference>
<keyword evidence="4" id="KW-1185">Reference proteome</keyword>
<comment type="caution">
    <text evidence="3">The sequence shown here is derived from an EMBL/GenBank/DDBJ whole genome shotgun (WGS) entry which is preliminary data.</text>
</comment>
<dbReference type="SUPFAM" id="SSF56091">
    <property type="entry name" value="DNA ligase/mRNA capping enzyme, catalytic domain"/>
    <property type="match status" value="1"/>
</dbReference>
<evidence type="ECO:0000313" key="3">
    <source>
        <dbReference type="EMBL" id="OLQ05190.1"/>
    </source>
</evidence>
<feature type="region of interest" description="Disordered" evidence="1">
    <location>
        <begin position="215"/>
        <end position="254"/>
    </location>
</feature>
<name>A0A1Q9ECM6_SYMMI</name>
<dbReference type="Proteomes" id="UP000186817">
    <property type="component" value="Unassembled WGS sequence"/>
</dbReference>
<evidence type="ECO:0000259" key="2">
    <source>
        <dbReference type="PROSITE" id="PS50160"/>
    </source>
</evidence>
<dbReference type="GO" id="GO:0032807">
    <property type="term" value="C:DNA ligase IV complex"/>
    <property type="evidence" value="ECO:0007669"/>
    <property type="project" value="TreeGrafter"/>
</dbReference>
<dbReference type="Pfam" id="PF01068">
    <property type="entry name" value="DNA_ligase_A_M"/>
    <property type="match status" value="1"/>
</dbReference>
<dbReference type="GO" id="GO:0006310">
    <property type="term" value="P:DNA recombination"/>
    <property type="evidence" value="ECO:0007669"/>
    <property type="project" value="InterPro"/>
</dbReference>